<dbReference type="GO" id="GO:0016787">
    <property type="term" value="F:hydrolase activity"/>
    <property type="evidence" value="ECO:0007669"/>
    <property type="project" value="UniProtKB-KW"/>
</dbReference>
<accession>A0AA37UIU4</accession>
<name>A0AA37UIU4_9MICO</name>
<dbReference type="Gene3D" id="3.90.550.10">
    <property type="entry name" value="Spore Coat Polysaccharide Biosynthesis Protein SpsA, Chain A"/>
    <property type="match status" value="1"/>
</dbReference>
<evidence type="ECO:0000256" key="2">
    <source>
        <dbReference type="ARBA" id="ARBA00022676"/>
    </source>
</evidence>
<comment type="similarity">
    <text evidence="1">Belongs to the glycosyltransferase 2 family.</text>
</comment>
<dbReference type="EMBL" id="BSUL01000001">
    <property type="protein sequence ID" value="GMA28002.1"/>
    <property type="molecule type" value="Genomic_DNA"/>
</dbReference>
<organism evidence="5 6">
    <name type="scientific">Arenivirga flava</name>
    <dbReference type="NCBI Taxonomy" id="1930060"/>
    <lineage>
        <taxon>Bacteria</taxon>
        <taxon>Bacillati</taxon>
        <taxon>Actinomycetota</taxon>
        <taxon>Actinomycetes</taxon>
        <taxon>Micrococcales</taxon>
        <taxon>Microbacteriaceae</taxon>
        <taxon>Arenivirga</taxon>
    </lineage>
</organism>
<evidence type="ECO:0000313" key="6">
    <source>
        <dbReference type="Proteomes" id="UP001157160"/>
    </source>
</evidence>
<dbReference type="Proteomes" id="UP001157160">
    <property type="component" value="Unassembled WGS sequence"/>
</dbReference>
<dbReference type="InterPro" id="IPR001173">
    <property type="entry name" value="Glyco_trans_2-like"/>
</dbReference>
<evidence type="ECO:0000256" key="3">
    <source>
        <dbReference type="ARBA" id="ARBA00022679"/>
    </source>
</evidence>
<evidence type="ECO:0000259" key="4">
    <source>
        <dbReference type="Pfam" id="PF00535"/>
    </source>
</evidence>
<dbReference type="AlphaFoldDB" id="A0AA37UIU4"/>
<dbReference type="RefSeq" id="WP_284231080.1">
    <property type="nucleotide sequence ID" value="NZ_BSUL01000001.1"/>
</dbReference>
<gene>
    <name evidence="5" type="ORF">GCM10025874_12550</name>
</gene>
<keyword evidence="6" id="KW-1185">Reference proteome</keyword>
<dbReference type="InterPro" id="IPR050834">
    <property type="entry name" value="Glycosyltransf_2"/>
</dbReference>
<feature type="domain" description="Glycosyltransferase 2-like" evidence="4">
    <location>
        <begin position="26"/>
        <end position="170"/>
    </location>
</feature>
<proteinExistence type="inferred from homology"/>
<dbReference type="InterPro" id="IPR029044">
    <property type="entry name" value="Nucleotide-diphossugar_trans"/>
</dbReference>
<comment type="caution">
    <text evidence="5">The sequence shown here is derived from an EMBL/GenBank/DDBJ whole genome shotgun (WGS) entry which is preliminary data.</text>
</comment>
<sequence>MTAPFSLLMSVYAGDDPEHFERALSSSTRAQTVPPAQVVLVQDGPLGEALEAAVLAAVEASPVPVETLRLDSNQGLTAALTAGLERCEHDIVARMDADDISLPERFARQLPLLEDGRDLVGGGMLEFADEGGRVLAQRTPPIGAEQIRDYARFHQPFSHPTVVFRKRAVLAAGGYQPMGRMEDYWLFARMIAGGAEVDNVAEPVVMYRVGTGAYSRRGGREQWRSEMLLQRAFRRIGFTSRREYLRNVAVRGVYRFVPEGLRTTLYRRFIARGGR</sequence>
<protein>
    <submittedName>
        <fullName evidence="5">Glycosyl hydrolase</fullName>
    </submittedName>
</protein>
<dbReference type="PANTHER" id="PTHR43685">
    <property type="entry name" value="GLYCOSYLTRANSFERASE"/>
    <property type="match status" value="1"/>
</dbReference>
<evidence type="ECO:0000256" key="1">
    <source>
        <dbReference type="ARBA" id="ARBA00006739"/>
    </source>
</evidence>
<keyword evidence="2" id="KW-0328">Glycosyltransferase</keyword>
<dbReference type="SUPFAM" id="SSF53448">
    <property type="entry name" value="Nucleotide-diphospho-sugar transferases"/>
    <property type="match status" value="1"/>
</dbReference>
<reference evidence="5 6" key="1">
    <citation type="journal article" date="2014" name="Int. J. Syst. Evol. Microbiol.">
        <title>Complete genome sequence of Corynebacterium casei LMG S-19264T (=DSM 44701T), isolated from a smear-ripened cheese.</title>
        <authorList>
            <consortium name="US DOE Joint Genome Institute (JGI-PGF)"/>
            <person name="Walter F."/>
            <person name="Albersmeier A."/>
            <person name="Kalinowski J."/>
            <person name="Ruckert C."/>
        </authorList>
    </citation>
    <scope>NUCLEOTIDE SEQUENCE [LARGE SCALE GENOMIC DNA]</scope>
    <source>
        <strain evidence="5 6">NBRC 112289</strain>
    </source>
</reference>
<keyword evidence="3" id="KW-0808">Transferase</keyword>
<dbReference type="PANTHER" id="PTHR43685:SF5">
    <property type="entry name" value="GLYCOSYLTRANSFERASE EPSE-RELATED"/>
    <property type="match status" value="1"/>
</dbReference>
<dbReference type="GO" id="GO:0016757">
    <property type="term" value="F:glycosyltransferase activity"/>
    <property type="evidence" value="ECO:0007669"/>
    <property type="project" value="UniProtKB-KW"/>
</dbReference>
<keyword evidence="5" id="KW-0378">Hydrolase</keyword>
<evidence type="ECO:0000313" key="5">
    <source>
        <dbReference type="EMBL" id="GMA28002.1"/>
    </source>
</evidence>
<dbReference type="Pfam" id="PF00535">
    <property type="entry name" value="Glycos_transf_2"/>
    <property type="match status" value="1"/>
</dbReference>